<gene>
    <name evidence="2" type="ORF">WISP_114548</name>
</gene>
<name>A0ABQ9CVC4_9PASS</name>
<accession>A0ABQ9CVC4</accession>
<keyword evidence="3" id="KW-1185">Reference proteome</keyword>
<organism evidence="2 3">
    <name type="scientific">Willisornis vidua</name>
    <name type="common">Xingu scale-backed antbird</name>
    <dbReference type="NCBI Taxonomy" id="1566151"/>
    <lineage>
        <taxon>Eukaryota</taxon>
        <taxon>Metazoa</taxon>
        <taxon>Chordata</taxon>
        <taxon>Craniata</taxon>
        <taxon>Vertebrata</taxon>
        <taxon>Euteleostomi</taxon>
        <taxon>Archelosauria</taxon>
        <taxon>Archosauria</taxon>
        <taxon>Dinosauria</taxon>
        <taxon>Saurischia</taxon>
        <taxon>Theropoda</taxon>
        <taxon>Coelurosauria</taxon>
        <taxon>Aves</taxon>
        <taxon>Neognathae</taxon>
        <taxon>Neoaves</taxon>
        <taxon>Telluraves</taxon>
        <taxon>Australaves</taxon>
        <taxon>Passeriformes</taxon>
        <taxon>Thamnophilidae</taxon>
        <taxon>Willisornis</taxon>
    </lineage>
</organism>
<protein>
    <submittedName>
        <fullName evidence="2">Uncharacterized protein</fullName>
    </submittedName>
</protein>
<evidence type="ECO:0000313" key="3">
    <source>
        <dbReference type="Proteomes" id="UP001145742"/>
    </source>
</evidence>
<sequence length="112" mass="12501">MSSEKPVFSKVYVHYYSSSLTSLSGELVGQLAHREKKEEENNPFFSDSKKTAVFEGISRGHRSPVKPKYPGDERLPVIGDNIHAAWTSGWNRRSGTQTPTATSEEQQLQAFG</sequence>
<dbReference type="EMBL" id="WHWB01034471">
    <property type="protein sequence ID" value="KAJ7409439.1"/>
    <property type="molecule type" value="Genomic_DNA"/>
</dbReference>
<evidence type="ECO:0000313" key="2">
    <source>
        <dbReference type="EMBL" id="KAJ7409439.1"/>
    </source>
</evidence>
<comment type="caution">
    <text evidence="2">The sequence shown here is derived from an EMBL/GenBank/DDBJ whole genome shotgun (WGS) entry which is preliminary data.</text>
</comment>
<feature type="region of interest" description="Disordered" evidence="1">
    <location>
        <begin position="88"/>
        <end position="112"/>
    </location>
</feature>
<dbReference type="Proteomes" id="UP001145742">
    <property type="component" value="Unassembled WGS sequence"/>
</dbReference>
<evidence type="ECO:0000256" key="1">
    <source>
        <dbReference type="SAM" id="MobiDB-lite"/>
    </source>
</evidence>
<proteinExistence type="predicted"/>
<reference evidence="2" key="1">
    <citation type="submission" date="2019-10" db="EMBL/GenBank/DDBJ databases">
        <authorList>
            <person name="Soares A.E.R."/>
            <person name="Aleixo A."/>
            <person name="Schneider P."/>
            <person name="Miyaki C.Y."/>
            <person name="Schneider M.P."/>
            <person name="Mello C."/>
            <person name="Vasconcelos A.T.R."/>
        </authorList>
    </citation>
    <scope>NUCLEOTIDE SEQUENCE</scope>
    <source>
        <tissue evidence="2">Muscle</tissue>
    </source>
</reference>